<organism evidence="1 2">
    <name type="scientific">Striga asiatica</name>
    <name type="common">Asiatic witchweed</name>
    <name type="synonym">Buchnera asiatica</name>
    <dbReference type="NCBI Taxonomy" id="4170"/>
    <lineage>
        <taxon>Eukaryota</taxon>
        <taxon>Viridiplantae</taxon>
        <taxon>Streptophyta</taxon>
        <taxon>Embryophyta</taxon>
        <taxon>Tracheophyta</taxon>
        <taxon>Spermatophyta</taxon>
        <taxon>Magnoliopsida</taxon>
        <taxon>eudicotyledons</taxon>
        <taxon>Gunneridae</taxon>
        <taxon>Pentapetalae</taxon>
        <taxon>asterids</taxon>
        <taxon>lamiids</taxon>
        <taxon>Lamiales</taxon>
        <taxon>Orobanchaceae</taxon>
        <taxon>Buchnereae</taxon>
        <taxon>Striga</taxon>
    </lineage>
</organism>
<protein>
    <submittedName>
        <fullName evidence="1">Actin-1</fullName>
    </submittedName>
</protein>
<gene>
    <name evidence="1" type="ORF">STAS_35386</name>
</gene>
<sequence length="190" mass="21480">MGRFWSATGPFAQNNRHNLPYIDMKSQNQQRSTIFFITRNLEFRFLPINEKLRGSTYLPWQDSYFFDYIIRPELGPDLQIKKPGEKEGPTQVIHKLLYLIALYGNEALVAAVLAIFRLEDDTWNTAQIPLFGGYVLAGESAWDRVDGFVVLRVRPGQSLQVGEQNGVVRFLEERGGGEAPEMVIDGGGGQ</sequence>
<dbReference type="Proteomes" id="UP000325081">
    <property type="component" value="Unassembled WGS sequence"/>
</dbReference>
<accession>A0A5A7RKC5</accession>
<dbReference type="EMBL" id="BKCP01013403">
    <property type="protein sequence ID" value="GER57572.1"/>
    <property type="molecule type" value="Genomic_DNA"/>
</dbReference>
<evidence type="ECO:0000313" key="2">
    <source>
        <dbReference type="Proteomes" id="UP000325081"/>
    </source>
</evidence>
<dbReference type="AlphaFoldDB" id="A0A5A7RKC5"/>
<reference evidence="2" key="1">
    <citation type="journal article" date="2019" name="Curr. Biol.">
        <title>Genome Sequence of Striga asiatica Provides Insight into the Evolution of Plant Parasitism.</title>
        <authorList>
            <person name="Yoshida S."/>
            <person name="Kim S."/>
            <person name="Wafula E.K."/>
            <person name="Tanskanen J."/>
            <person name="Kim Y.M."/>
            <person name="Honaas L."/>
            <person name="Yang Z."/>
            <person name="Spallek T."/>
            <person name="Conn C.E."/>
            <person name="Ichihashi Y."/>
            <person name="Cheong K."/>
            <person name="Cui S."/>
            <person name="Der J.P."/>
            <person name="Gundlach H."/>
            <person name="Jiao Y."/>
            <person name="Hori C."/>
            <person name="Ishida J.K."/>
            <person name="Kasahara H."/>
            <person name="Kiba T."/>
            <person name="Kim M.S."/>
            <person name="Koo N."/>
            <person name="Laohavisit A."/>
            <person name="Lee Y.H."/>
            <person name="Lumba S."/>
            <person name="McCourt P."/>
            <person name="Mortimer J.C."/>
            <person name="Mutuku J.M."/>
            <person name="Nomura T."/>
            <person name="Sasaki-Sekimoto Y."/>
            <person name="Seto Y."/>
            <person name="Wang Y."/>
            <person name="Wakatake T."/>
            <person name="Sakakibara H."/>
            <person name="Demura T."/>
            <person name="Yamaguchi S."/>
            <person name="Yoneyama K."/>
            <person name="Manabe R.I."/>
            <person name="Nelson D.C."/>
            <person name="Schulman A.H."/>
            <person name="Timko M.P."/>
            <person name="dePamphilis C.W."/>
            <person name="Choi D."/>
            <person name="Shirasu K."/>
        </authorList>
    </citation>
    <scope>NUCLEOTIDE SEQUENCE [LARGE SCALE GENOMIC DNA]</scope>
    <source>
        <strain evidence="2">cv. UVA1</strain>
    </source>
</reference>
<keyword evidence="2" id="KW-1185">Reference proteome</keyword>
<proteinExistence type="predicted"/>
<name>A0A5A7RKC5_STRAF</name>
<evidence type="ECO:0000313" key="1">
    <source>
        <dbReference type="EMBL" id="GER57572.1"/>
    </source>
</evidence>
<comment type="caution">
    <text evidence="1">The sequence shown here is derived from an EMBL/GenBank/DDBJ whole genome shotgun (WGS) entry which is preliminary data.</text>
</comment>